<dbReference type="Pfam" id="PF01609">
    <property type="entry name" value="DDE_Tnp_1"/>
    <property type="match status" value="1"/>
</dbReference>
<feature type="domain" description="Tc1-like transposase DDE" evidence="2">
    <location>
        <begin position="30"/>
        <end position="182"/>
    </location>
</feature>
<dbReference type="InterPro" id="IPR047655">
    <property type="entry name" value="Transpos_IS630-like"/>
</dbReference>
<feature type="domain" description="Transposase IS4-like" evidence="1">
    <location>
        <begin position="208"/>
        <end position="292"/>
    </location>
</feature>
<dbReference type="NCBIfam" id="NF033545">
    <property type="entry name" value="transpos_IS630"/>
    <property type="match status" value="1"/>
</dbReference>
<dbReference type="AlphaFoldDB" id="A0A450XFW5"/>
<evidence type="ECO:0000313" key="3">
    <source>
        <dbReference type="EMBL" id="VFK12106.1"/>
    </source>
</evidence>
<dbReference type="InterPro" id="IPR038717">
    <property type="entry name" value="Tc1-like_DDE_dom"/>
</dbReference>
<dbReference type="GO" id="GO:0006313">
    <property type="term" value="P:DNA transposition"/>
    <property type="evidence" value="ECO:0007669"/>
    <property type="project" value="InterPro"/>
</dbReference>
<dbReference type="Pfam" id="PF13358">
    <property type="entry name" value="DDE_3"/>
    <property type="match status" value="1"/>
</dbReference>
<organism evidence="4">
    <name type="scientific">Candidatus Kentrum sp. LPFa</name>
    <dbReference type="NCBI Taxonomy" id="2126335"/>
    <lineage>
        <taxon>Bacteria</taxon>
        <taxon>Pseudomonadati</taxon>
        <taxon>Pseudomonadota</taxon>
        <taxon>Gammaproteobacteria</taxon>
        <taxon>Candidatus Kentrum</taxon>
    </lineage>
</organism>
<proteinExistence type="predicted"/>
<dbReference type="EMBL" id="CAADFP010000060">
    <property type="protein sequence ID" value="VFK28192.1"/>
    <property type="molecule type" value="Genomic_DNA"/>
</dbReference>
<accession>A0A450XFW5</accession>
<dbReference type="EMBL" id="CAADFM010000066">
    <property type="protein sequence ID" value="VFK12106.1"/>
    <property type="molecule type" value="Genomic_DNA"/>
</dbReference>
<gene>
    <name evidence="3" type="ORF">BECKLPF1236A_GA0070988_100662</name>
    <name evidence="4" type="ORF">BECKLPF1236C_GA0070990_1006020</name>
</gene>
<protein>
    <submittedName>
        <fullName evidence="4">Transposase DDE domain-containing protein</fullName>
    </submittedName>
</protein>
<sequence length="304" mass="35241">MIPPEENAEFVACMEDVLEVYQRPYDPEYPVVCLDEQPTQLIGETRQPIPMKPSQPQRYDYEYERLGTAVNFMITEPLAGWRKVNVRQTRTAVDLAQEVKELLDVDYPDVEKVVLVWDNLNTHVSASLYKAFEPAEARRLLERLDIHYTPKHGSWLDIAEIELSVFTKQCLGRRISDIETLRSKAILPSAVSHGTSQPTMHVPNSNGYIRKLRWNEPLEDQGIDNRLIKRAYRNRPLTQEEKEHNRRHSPVRSTVERVFGVLKLHYGMAKARYDGLVRNRTRFNLMCIAYNLKHGLSVLQGKCA</sequence>
<evidence type="ECO:0000259" key="1">
    <source>
        <dbReference type="Pfam" id="PF01609"/>
    </source>
</evidence>
<evidence type="ECO:0000259" key="2">
    <source>
        <dbReference type="Pfam" id="PF13358"/>
    </source>
</evidence>
<dbReference type="GO" id="GO:0004803">
    <property type="term" value="F:transposase activity"/>
    <property type="evidence" value="ECO:0007669"/>
    <property type="project" value="InterPro"/>
</dbReference>
<reference evidence="4" key="1">
    <citation type="submission" date="2019-02" db="EMBL/GenBank/DDBJ databases">
        <authorList>
            <person name="Gruber-Vodicka R. H."/>
            <person name="Seah K. B. B."/>
        </authorList>
    </citation>
    <scope>NUCLEOTIDE SEQUENCE</scope>
    <source>
        <strain evidence="3">BECK_S312</strain>
        <strain evidence="4">BECK_S426</strain>
    </source>
</reference>
<dbReference type="InterPro" id="IPR002559">
    <property type="entry name" value="Transposase_11"/>
</dbReference>
<evidence type="ECO:0000313" key="4">
    <source>
        <dbReference type="EMBL" id="VFK28192.1"/>
    </source>
</evidence>
<name>A0A450XFW5_9GAMM</name>
<dbReference type="GO" id="GO:0003677">
    <property type="term" value="F:DNA binding"/>
    <property type="evidence" value="ECO:0007669"/>
    <property type="project" value="InterPro"/>
</dbReference>